<dbReference type="Proteomes" id="UP000824533">
    <property type="component" value="Linkage Group LG08"/>
</dbReference>
<name>A0ACC1D6Y1_9NEOP</name>
<proteinExistence type="predicted"/>
<sequence length="734" mass="80303">MVEKKLSDGDIKGAARILFSNDDIAPNDETTLRALEDKHPPSGSTWLQDMSEALNESNLDVTPESILEAVMSFRSGSAGGLDGLTPQHLKDLLSGGTGNAGELLLKDMTDLINLMLSGCVNNDILPIIYGANLCALKKKDGGIRPIAVGTTYRRLAAKVCCRAIRNRCSSYFTPIQLGFGTKGGCEAAVHSLRSFATTDSCEVILKVDVKNAFNSVNRCTLLSEVKKHFPKIYKFVHQCYNENSYLVYQNNLIHSATGCQQGDPLGPAIFSLAIHPIIKQLNSKFNVWYLDDGTLGGNIDAVKKDLNFLIEEFGKIGLSLNFSKCELFLACSTKNNISTISAFTDLAPNLKIVNKNNLNLLGSPVFDESFSSFVEDKIVNFQSKLSNLKQLNTHSAYFIIRHCVFTPNFTYVLRCSPLWRHSSILNNLDNIIRQTLTSILNISLDDRSWTQASLPIRLGGLGIRKISDVALPAFLSSVHSTVDLIGNIINPSLSDFEVPYLTEARNAWSLACPNENFPLDPKMQRLWDGPLSKSVYDNLMSSCTGETDRARLLAVSNWESGLWLQSLPSANLGTLLDDTTFRIAACIRLGADIVVPHRCRCGDKVDRLGHHGLSCLRSAGRTSRHAAINDIIRRSLVTVGVPAVLEPNGLCRDDGKRPDGMSLVPWKMGRPLVWDATCVDTLAASHLPNTAGAGSILAGTHALLRPFSDLMCILQLPRANTGEGKHRDATCTSR</sequence>
<accession>A0ACC1D6Y1</accession>
<evidence type="ECO:0000313" key="2">
    <source>
        <dbReference type="Proteomes" id="UP000824533"/>
    </source>
</evidence>
<protein>
    <submittedName>
        <fullName evidence="1">Uncharacterized protein</fullName>
    </submittedName>
</protein>
<evidence type="ECO:0000313" key="1">
    <source>
        <dbReference type="EMBL" id="KAJ0179610.1"/>
    </source>
</evidence>
<keyword evidence="2" id="KW-1185">Reference proteome</keyword>
<dbReference type="EMBL" id="CM034394">
    <property type="protein sequence ID" value="KAJ0179610.1"/>
    <property type="molecule type" value="Genomic_DNA"/>
</dbReference>
<reference evidence="1 2" key="1">
    <citation type="journal article" date="2021" name="Front. Genet.">
        <title>Chromosome-Level Genome Assembly Reveals Significant Gene Expansion in the Toll and IMD Signaling Pathways of Dendrolimus kikuchii.</title>
        <authorList>
            <person name="Zhou J."/>
            <person name="Wu P."/>
            <person name="Xiong Z."/>
            <person name="Liu N."/>
            <person name="Zhao N."/>
            <person name="Ji M."/>
            <person name="Qiu Y."/>
            <person name="Yang B."/>
        </authorList>
    </citation>
    <scope>NUCLEOTIDE SEQUENCE [LARGE SCALE GENOMIC DNA]</scope>
    <source>
        <strain evidence="1">Ann1</strain>
    </source>
</reference>
<comment type="caution">
    <text evidence="1">The sequence shown here is derived from an EMBL/GenBank/DDBJ whole genome shotgun (WGS) entry which is preliminary data.</text>
</comment>
<organism evidence="1 2">
    <name type="scientific">Dendrolimus kikuchii</name>
    <dbReference type="NCBI Taxonomy" id="765133"/>
    <lineage>
        <taxon>Eukaryota</taxon>
        <taxon>Metazoa</taxon>
        <taxon>Ecdysozoa</taxon>
        <taxon>Arthropoda</taxon>
        <taxon>Hexapoda</taxon>
        <taxon>Insecta</taxon>
        <taxon>Pterygota</taxon>
        <taxon>Neoptera</taxon>
        <taxon>Endopterygota</taxon>
        <taxon>Lepidoptera</taxon>
        <taxon>Glossata</taxon>
        <taxon>Ditrysia</taxon>
        <taxon>Bombycoidea</taxon>
        <taxon>Lasiocampidae</taxon>
        <taxon>Dendrolimus</taxon>
    </lineage>
</organism>
<gene>
    <name evidence="1" type="ORF">K1T71_005322</name>
</gene>